<comment type="caution">
    <text evidence="14">The sequence shown here is derived from an EMBL/GenBank/DDBJ whole genome shotgun (WGS) entry which is preliminary data.</text>
</comment>
<comment type="catalytic activity">
    <reaction evidence="12">
        <text>a hydroperoxide + [thioredoxin]-dithiol = an alcohol + [thioredoxin]-disulfide + H2O</text>
        <dbReference type="Rhea" id="RHEA:62620"/>
        <dbReference type="Rhea" id="RHEA-COMP:10698"/>
        <dbReference type="Rhea" id="RHEA-COMP:10700"/>
        <dbReference type="ChEBI" id="CHEBI:15377"/>
        <dbReference type="ChEBI" id="CHEBI:29950"/>
        <dbReference type="ChEBI" id="CHEBI:30879"/>
        <dbReference type="ChEBI" id="CHEBI:35924"/>
        <dbReference type="ChEBI" id="CHEBI:50058"/>
        <dbReference type="EC" id="1.11.1.24"/>
    </reaction>
</comment>
<evidence type="ECO:0000256" key="1">
    <source>
        <dbReference type="ARBA" id="ARBA00003330"/>
    </source>
</evidence>
<organism evidence="14 15">
    <name type="scientific">Pseudoalteromonas porphyrae</name>
    <dbReference type="NCBI Taxonomy" id="187330"/>
    <lineage>
        <taxon>Bacteria</taxon>
        <taxon>Pseudomonadati</taxon>
        <taxon>Pseudomonadota</taxon>
        <taxon>Gammaproteobacteria</taxon>
        <taxon>Alteromonadales</taxon>
        <taxon>Pseudoalteromonadaceae</taxon>
        <taxon>Pseudoalteromonas</taxon>
    </lineage>
</organism>
<comment type="function">
    <text evidence="1">Thiol-specific peroxidase that catalyzes the reduction of hydrogen peroxide and organic hydroperoxides to water and alcohols, respectively. Plays a role in cell protection against oxidative stress by detoxifying peroxides and as sensor of hydrogen peroxide-mediated signaling events.</text>
</comment>
<reference evidence="14 15" key="1">
    <citation type="submission" date="2015-08" db="EMBL/GenBank/DDBJ databases">
        <title>Draft Genome Sequence of Pseudoalteromonas porphyrae UCD-SED14.</title>
        <authorList>
            <person name="Coil D.A."/>
            <person name="Jospin G."/>
            <person name="Lee R.D."/>
            <person name="Eisen J.A."/>
        </authorList>
    </citation>
    <scope>NUCLEOTIDE SEQUENCE [LARGE SCALE GENOMIC DNA]</scope>
    <source>
        <strain evidence="14 15">UCD-SED14</strain>
    </source>
</reference>
<evidence type="ECO:0000313" key="15">
    <source>
        <dbReference type="Proteomes" id="UP000037848"/>
    </source>
</evidence>
<dbReference type="InterPro" id="IPR013766">
    <property type="entry name" value="Thioredoxin_domain"/>
</dbReference>
<dbReference type="OrthoDB" id="9812811at2"/>
<evidence type="ECO:0000313" key="14">
    <source>
        <dbReference type="EMBL" id="KPH61541.1"/>
    </source>
</evidence>
<dbReference type="GO" id="GO:0008379">
    <property type="term" value="F:thioredoxin peroxidase activity"/>
    <property type="evidence" value="ECO:0007669"/>
    <property type="project" value="TreeGrafter"/>
</dbReference>
<keyword evidence="15" id="KW-1185">Reference proteome</keyword>
<accession>A0A0N0LYB6</accession>
<dbReference type="InterPro" id="IPR036249">
    <property type="entry name" value="Thioredoxin-like_sf"/>
</dbReference>
<feature type="domain" description="Thioredoxin" evidence="13">
    <location>
        <begin position="7"/>
        <end position="158"/>
    </location>
</feature>
<dbReference type="CDD" id="cd03017">
    <property type="entry name" value="PRX_BCP"/>
    <property type="match status" value="1"/>
</dbReference>
<proteinExistence type="inferred from homology"/>
<dbReference type="PANTHER" id="PTHR42801">
    <property type="entry name" value="THIOREDOXIN-DEPENDENT PEROXIDE REDUCTASE"/>
    <property type="match status" value="1"/>
</dbReference>
<dbReference type="GO" id="GO:0045454">
    <property type="term" value="P:cell redox homeostasis"/>
    <property type="evidence" value="ECO:0007669"/>
    <property type="project" value="TreeGrafter"/>
</dbReference>
<evidence type="ECO:0000256" key="8">
    <source>
        <dbReference type="ARBA" id="ARBA00023284"/>
    </source>
</evidence>
<dbReference type="AlphaFoldDB" id="A0A0N0LYB6"/>
<evidence type="ECO:0000256" key="12">
    <source>
        <dbReference type="ARBA" id="ARBA00049091"/>
    </source>
</evidence>
<dbReference type="InterPro" id="IPR050924">
    <property type="entry name" value="Peroxiredoxin_BCP/PrxQ"/>
</dbReference>
<dbReference type="EC" id="1.11.1.24" evidence="3"/>
<name>A0A0N0LYB6_9GAMM</name>
<comment type="similarity">
    <text evidence="10">Belongs to the peroxiredoxin family. BCP/PrxQ subfamily.</text>
</comment>
<keyword evidence="6" id="KW-0560">Oxidoreductase</keyword>
<evidence type="ECO:0000256" key="7">
    <source>
        <dbReference type="ARBA" id="ARBA00023157"/>
    </source>
</evidence>
<evidence type="ECO:0000256" key="11">
    <source>
        <dbReference type="ARBA" id="ARBA00042639"/>
    </source>
</evidence>
<keyword evidence="5" id="KW-0049">Antioxidant</keyword>
<dbReference type="PANTHER" id="PTHR42801:SF4">
    <property type="entry name" value="AHPC_TSA FAMILY PROTEIN"/>
    <property type="match status" value="1"/>
</dbReference>
<gene>
    <name evidence="14" type="ORF">ADS77_14365</name>
</gene>
<dbReference type="Proteomes" id="UP000037848">
    <property type="component" value="Unassembled WGS sequence"/>
</dbReference>
<dbReference type="NCBIfam" id="NF006960">
    <property type="entry name" value="PRK09437.1"/>
    <property type="match status" value="1"/>
</dbReference>
<evidence type="ECO:0000259" key="13">
    <source>
        <dbReference type="PROSITE" id="PS51352"/>
    </source>
</evidence>
<keyword evidence="4" id="KW-0575">Peroxidase</keyword>
<keyword evidence="7" id="KW-1015">Disulfide bond</keyword>
<comment type="subunit">
    <text evidence="2">Monomer.</text>
</comment>
<dbReference type="PATRIC" id="fig|187330.3.peg.1300"/>
<dbReference type="Pfam" id="PF00578">
    <property type="entry name" value="AhpC-TSA"/>
    <property type="match status" value="1"/>
</dbReference>
<dbReference type="Gene3D" id="3.40.30.10">
    <property type="entry name" value="Glutaredoxin"/>
    <property type="match status" value="1"/>
</dbReference>
<keyword evidence="8" id="KW-0676">Redox-active center</keyword>
<dbReference type="SUPFAM" id="SSF52833">
    <property type="entry name" value="Thioredoxin-like"/>
    <property type="match status" value="1"/>
</dbReference>
<dbReference type="InterPro" id="IPR000866">
    <property type="entry name" value="AhpC/TSA"/>
</dbReference>
<dbReference type="GO" id="GO:0034599">
    <property type="term" value="P:cellular response to oxidative stress"/>
    <property type="evidence" value="ECO:0007669"/>
    <property type="project" value="TreeGrafter"/>
</dbReference>
<dbReference type="PROSITE" id="PS51352">
    <property type="entry name" value="THIOREDOXIN_2"/>
    <property type="match status" value="1"/>
</dbReference>
<evidence type="ECO:0000256" key="10">
    <source>
        <dbReference type="ARBA" id="ARBA00038489"/>
    </source>
</evidence>
<dbReference type="STRING" id="187330.AMS58_14425"/>
<evidence type="ECO:0000256" key="9">
    <source>
        <dbReference type="ARBA" id="ARBA00032824"/>
    </source>
</evidence>
<dbReference type="FunFam" id="3.40.30.10:FF:000007">
    <property type="entry name" value="Thioredoxin-dependent thiol peroxidase"/>
    <property type="match status" value="1"/>
</dbReference>
<evidence type="ECO:0000256" key="6">
    <source>
        <dbReference type="ARBA" id="ARBA00023002"/>
    </source>
</evidence>
<dbReference type="RefSeq" id="WP_054455040.1">
    <property type="nucleotide sequence ID" value="NZ_LHPH01000017.1"/>
</dbReference>
<dbReference type="EMBL" id="LHPH01000017">
    <property type="protein sequence ID" value="KPH61541.1"/>
    <property type="molecule type" value="Genomic_DNA"/>
</dbReference>
<evidence type="ECO:0000256" key="3">
    <source>
        <dbReference type="ARBA" id="ARBA00013017"/>
    </source>
</evidence>
<evidence type="ECO:0000256" key="5">
    <source>
        <dbReference type="ARBA" id="ARBA00022862"/>
    </source>
</evidence>
<evidence type="ECO:0000256" key="4">
    <source>
        <dbReference type="ARBA" id="ARBA00022559"/>
    </source>
</evidence>
<sequence>MNTISPLQAGDKAPSFSLQNQDGELIVLEELLKDQQVLVYFYPKASTPGCTVQAENLRDEKDVLAQLNTRVVGISPDPVKKLKNFETKKDLNFDLLSDEDHAIAEAFGVWGYKKFMGKEYDGIHRLSFLIGQDGKITYLFDKFKTKDHHQVVLDYLTKD</sequence>
<evidence type="ECO:0000256" key="2">
    <source>
        <dbReference type="ARBA" id="ARBA00011245"/>
    </source>
</evidence>
<dbReference type="GO" id="GO:0005737">
    <property type="term" value="C:cytoplasm"/>
    <property type="evidence" value="ECO:0007669"/>
    <property type="project" value="TreeGrafter"/>
</dbReference>
<protein>
    <recommendedName>
        <fullName evidence="3">thioredoxin-dependent peroxiredoxin</fullName>
        <ecNumber evidence="3">1.11.1.24</ecNumber>
    </recommendedName>
    <alternativeName>
        <fullName evidence="9">Thioredoxin peroxidase</fullName>
    </alternativeName>
    <alternativeName>
        <fullName evidence="11">Thioredoxin-dependent peroxiredoxin Bcp</fullName>
    </alternativeName>
</protein>